<reference evidence="2 3" key="1">
    <citation type="submission" date="2017-04" db="EMBL/GenBank/DDBJ databases">
        <authorList>
            <person name="Afonso C.L."/>
            <person name="Miller P.J."/>
            <person name="Scott M.A."/>
            <person name="Spackman E."/>
            <person name="Goraichik I."/>
            <person name="Dimitrov K.M."/>
            <person name="Suarez D.L."/>
            <person name="Swayne D.E."/>
        </authorList>
    </citation>
    <scope>NUCLEOTIDE SEQUENCE [LARGE SCALE GENOMIC DNA]</scope>
    <source>
        <strain evidence="2">LMG 28154</strain>
    </source>
</reference>
<evidence type="ECO:0000313" key="2">
    <source>
        <dbReference type="EMBL" id="SMG00138.1"/>
    </source>
</evidence>
<organism evidence="2 3">
    <name type="scientific">Burkholderia singularis</name>
    <dbReference type="NCBI Taxonomy" id="1503053"/>
    <lineage>
        <taxon>Bacteria</taxon>
        <taxon>Pseudomonadati</taxon>
        <taxon>Pseudomonadota</taxon>
        <taxon>Betaproteobacteria</taxon>
        <taxon>Burkholderiales</taxon>
        <taxon>Burkholderiaceae</taxon>
        <taxon>Burkholderia</taxon>
        <taxon>pseudomallei group</taxon>
    </lineage>
</organism>
<feature type="region of interest" description="Disordered" evidence="1">
    <location>
        <begin position="21"/>
        <end position="62"/>
    </location>
</feature>
<gene>
    <name evidence="2" type="ORF">BSIN_0263</name>
</gene>
<dbReference type="EMBL" id="FXAN01000050">
    <property type="protein sequence ID" value="SMG00138.1"/>
    <property type="molecule type" value="Genomic_DNA"/>
</dbReference>
<accession>A0A238H4G2</accession>
<evidence type="ECO:0000313" key="3">
    <source>
        <dbReference type="Proteomes" id="UP000198460"/>
    </source>
</evidence>
<evidence type="ECO:0000256" key="1">
    <source>
        <dbReference type="SAM" id="MobiDB-lite"/>
    </source>
</evidence>
<dbReference type="RefSeq" id="WP_143757404.1">
    <property type="nucleotide sequence ID" value="NZ_FXAN01000050.1"/>
</dbReference>
<sequence length="291" mass="29783">MVNPSVNELTPSFSFHAANAEPHAHSNLKSRKPSTGVAAPAPASSGLRDGLPPRSATSGWSSQLRRAAPIMLDALASTTHAINAVKNHSTGSGLPAGVNLISSDLPWAAGSAINLGQRLAQTPSHAPRRTTEKLANYSAHASDGLATLAAAASAASTLRPDTANDTSRLSGGLWALSAIAKGIHALFDKNRTWLSRGCQLVSAACDGFAGLNLIAAQSASGRGDTAASADHMLKTAAGWSASTFAAAMGTRCKTAPAFIRLPKRVCAPFDATIPSVPTDGFTQFPALAQSR</sequence>
<name>A0A238H4G2_9BURK</name>
<dbReference type="Proteomes" id="UP000198460">
    <property type="component" value="Unassembled WGS sequence"/>
</dbReference>
<proteinExistence type="predicted"/>
<dbReference type="AlphaFoldDB" id="A0A238H4G2"/>
<protein>
    <submittedName>
        <fullName evidence="2">Uncharacterized protein</fullName>
    </submittedName>
</protein>